<gene>
    <name evidence="1" type="ORF">ATY40_BA7500215</name>
</gene>
<evidence type="ECO:0000313" key="2">
    <source>
        <dbReference type="Proteomes" id="UP000094565"/>
    </source>
</evidence>
<dbReference type="Proteomes" id="UP000094565">
    <property type="component" value="Chromosome 1"/>
</dbReference>
<reference evidence="1 2" key="1">
    <citation type="submission" date="2016-02" db="EMBL/GenBank/DDBJ databases">
        <title>Comparative genomic and transcriptomic foundation for Pichia pastoris.</title>
        <authorList>
            <person name="Love K.R."/>
            <person name="Shah K.A."/>
            <person name="Whittaker C.A."/>
            <person name="Wu J."/>
            <person name="Bartlett M.C."/>
            <person name="Ma D."/>
            <person name="Leeson R.L."/>
            <person name="Priest M."/>
            <person name="Young S.K."/>
            <person name="Love J.C."/>
        </authorList>
    </citation>
    <scope>NUCLEOTIDE SEQUENCE [LARGE SCALE GENOMIC DNA]</scope>
    <source>
        <strain evidence="1 2">ATCC 28485</strain>
    </source>
</reference>
<accession>A0A1B2J707</accession>
<name>A0A1B2J707_PICPA</name>
<dbReference type="AlphaFoldDB" id="A0A1B2J707"/>
<dbReference type="EMBL" id="CP014584">
    <property type="protein sequence ID" value="ANZ73765.1"/>
    <property type="molecule type" value="Genomic_DNA"/>
</dbReference>
<protein>
    <submittedName>
        <fullName evidence="1">BA75_00215T0</fullName>
    </submittedName>
</protein>
<organism evidence="1 2">
    <name type="scientific">Komagataella pastoris</name>
    <name type="common">Yeast</name>
    <name type="synonym">Pichia pastoris</name>
    <dbReference type="NCBI Taxonomy" id="4922"/>
    <lineage>
        <taxon>Eukaryota</taxon>
        <taxon>Fungi</taxon>
        <taxon>Dikarya</taxon>
        <taxon>Ascomycota</taxon>
        <taxon>Saccharomycotina</taxon>
        <taxon>Pichiomycetes</taxon>
        <taxon>Pichiales</taxon>
        <taxon>Pichiaceae</taxon>
        <taxon>Komagataella</taxon>
    </lineage>
</organism>
<evidence type="ECO:0000313" key="1">
    <source>
        <dbReference type="EMBL" id="ANZ73765.1"/>
    </source>
</evidence>
<proteinExistence type="predicted"/>
<keyword evidence="2" id="KW-1185">Reference proteome</keyword>
<sequence length="300" mass="35166">MGFLIPGRTHKRIKKYLREVPHQRTRKIGFEDLPPELIYEVFSFSKLAPLYALNRHLYRTLNLSSVPDKERDFLIYKVISKSFISQRCGSHSSEELHLVLDAEVCNYKFMSLSLLIEIIDRFKISSIENTKDYPLLFQLDCELSNKPNITEQLNNLIGLFEGVRSLEFALTTLLSNKQDNINTVTLAKYAKILIKASTHCKMTTFESRSYMVLDTISPLIIALDQHQNEIFEYLLKEVYVRTEKMKVAATERNQLDAYSNIVGWNLRIWDNEQLWHFLREKEDPSLLEYMTKFGFNPHTL</sequence>